<dbReference type="AlphaFoldDB" id="A0A2N6JV68"/>
<dbReference type="PANTHER" id="PTHR42996:SF1">
    <property type="entry name" value="PHOSPHATE-BINDING PROTEIN PSTS"/>
    <property type="match status" value="1"/>
</dbReference>
<evidence type="ECO:0000256" key="5">
    <source>
        <dbReference type="SAM" id="MobiDB-lite"/>
    </source>
</evidence>
<keyword evidence="6" id="KW-0732">Signal</keyword>
<dbReference type="Gene3D" id="3.40.190.10">
    <property type="entry name" value="Periplasmic binding protein-like II"/>
    <property type="match status" value="2"/>
</dbReference>
<protein>
    <recommendedName>
        <fullName evidence="4">Phosphate-binding protein</fullName>
    </recommendedName>
</protein>
<dbReference type="InterPro" id="IPR024370">
    <property type="entry name" value="PBP_domain"/>
</dbReference>
<evidence type="ECO:0000256" key="3">
    <source>
        <dbReference type="ARBA" id="ARBA00022592"/>
    </source>
</evidence>
<dbReference type="PANTHER" id="PTHR42996">
    <property type="entry name" value="PHOSPHATE-BINDING PROTEIN PSTS"/>
    <property type="match status" value="1"/>
</dbReference>
<evidence type="ECO:0000313" key="9">
    <source>
        <dbReference type="Proteomes" id="UP000235036"/>
    </source>
</evidence>
<dbReference type="InterPro" id="IPR005673">
    <property type="entry name" value="ABC_phos-bd_PstS"/>
</dbReference>
<reference evidence="8 9" key="1">
    <citation type="submission" date="2017-08" db="EMBL/GenBank/DDBJ databases">
        <title>Genomes of Fischerella (Mastigocladus) sp. strains.</title>
        <authorList>
            <person name="Miller S.R."/>
        </authorList>
    </citation>
    <scope>NUCLEOTIDE SEQUENCE [LARGE SCALE GENOMIC DNA]</scope>
    <source>
        <strain evidence="8 9">CCMEE 5323</strain>
    </source>
</reference>
<organism evidence="8 9">
    <name type="scientific">Fischerella muscicola CCMEE 5323</name>
    <dbReference type="NCBI Taxonomy" id="2019572"/>
    <lineage>
        <taxon>Bacteria</taxon>
        <taxon>Bacillati</taxon>
        <taxon>Cyanobacteriota</taxon>
        <taxon>Cyanophyceae</taxon>
        <taxon>Nostocales</taxon>
        <taxon>Hapalosiphonaceae</taxon>
        <taxon>Fischerella</taxon>
    </lineage>
</organism>
<dbReference type="Proteomes" id="UP000235036">
    <property type="component" value="Unassembled WGS sequence"/>
</dbReference>
<feature type="chain" id="PRO_5014866299" description="Phosphate-binding protein" evidence="6">
    <location>
        <begin position="35"/>
        <end position="403"/>
    </location>
</feature>
<comment type="caution">
    <text evidence="8">The sequence shown here is derived from an EMBL/GenBank/DDBJ whole genome shotgun (WGS) entry which is preliminary data.</text>
</comment>
<comment type="similarity">
    <text evidence="1 4">Belongs to the PstS family.</text>
</comment>
<dbReference type="GO" id="GO:0035435">
    <property type="term" value="P:phosphate ion transmembrane transport"/>
    <property type="evidence" value="ECO:0007669"/>
    <property type="project" value="InterPro"/>
</dbReference>
<keyword evidence="9" id="KW-1185">Reference proteome</keyword>
<keyword evidence="3 4" id="KW-0592">Phosphate transport</keyword>
<keyword evidence="2 4" id="KW-0813">Transport</keyword>
<dbReference type="CDD" id="cd13565">
    <property type="entry name" value="PBP2_PstS"/>
    <property type="match status" value="1"/>
</dbReference>
<dbReference type="GO" id="GO:0042301">
    <property type="term" value="F:phosphate ion binding"/>
    <property type="evidence" value="ECO:0007669"/>
    <property type="project" value="InterPro"/>
</dbReference>
<dbReference type="PIRSF" id="PIRSF002756">
    <property type="entry name" value="PstS"/>
    <property type="match status" value="1"/>
</dbReference>
<dbReference type="EMBL" id="NRQW01000679">
    <property type="protein sequence ID" value="PLZ82702.1"/>
    <property type="molecule type" value="Genomic_DNA"/>
</dbReference>
<feature type="signal peptide" evidence="6">
    <location>
        <begin position="1"/>
        <end position="34"/>
    </location>
</feature>
<evidence type="ECO:0000259" key="7">
    <source>
        <dbReference type="Pfam" id="PF12849"/>
    </source>
</evidence>
<feature type="domain" description="PBP" evidence="7">
    <location>
        <begin position="56"/>
        <end position="345"/>
    </location>
</feature>
<evidence type="ECO:0000256" key="6">
    <source>
        <dbReference type="SAM" id="SignalP"/>
    </source>
</evidence>
<gene>
    <name evidence="8" type="primary">pstS</name>
    <name evidence="8" type="ORF">CEN44_27505</name>
</gene>
<evidence type="ECO:0000256" key="4">
    <source>
        <dbReference type="PIRNR" id="PIRNR002756"/>
    </source>
</evidence>
<evidence type="ECO:0000313" key="8">
    <source>
        <dbReference type="EMBL" id="PLZ82702.1"/>
    </source>
</evidence>
<accession>A0A2N6JV68</accession>
<evidence type="ECO:0000256" key="1">
    <source>
        <dbReference type="ARBA" id="ARBA00008725"/>
    </source>
</evidence>
<feature type="compositionally biased region" description="Low complexity" evidence="5">
    <location>
        <begin position="38"/>
        <end position="55"/>
    </location>
</feature>
<dbReference type="InterPro" id="IPR050962">
    <property type="entry name" value="Phosphate-bind_PstS"/>
</dbReference>
<evidence type="ECO:0000256" key="2">
    <source>
        <dbReference type="ARBA" id="ARBA00022448"/>
    </source>
</evidence>
<name>A0A2N6JV68_FISMU</name>
<dbReference type="Pfam" id="PF12849">
    <property type="entry name" value="PBP_like_2"/>
    <property type="match status" value="1"/>
</dbReference>
<dbReference type="PROSITE" id="PS51257">
    <property type="entry name" value="PROKAR_LIPOPROTEIN"/>
    <property type="match status" value="1"/>
</dbReference>
<feature type="region of interest" description="Disordered" evidence="5">
    <location>
        <begin position="34"/>
        <end position="55"/>
    </location>
</feature>
<sequence length="403" mass="42379">MLSRTSVINKSRLTRTISVLALAFSLAACGGQEAQNNTSTGDATPGAATDTTASGPAKLDLGGKVSLTGAGASFPAPLYSRWFFDLNKKYPNLQINYQSVGSGAGVEQFTQGTVDFGASDVAMKDEEIQKVPADKGVLMLPMTAGSIVLAYNLPDVPELKLPRAVYTDILLGKIKSWNDPKITAANPGAKLPNEPITVIYRSDGSGTTGVFTKHLSAISPEWKSKVGEGKTVNWPVGVGAKGNEGVTAQITQTPASIGYVEYGYAKQNNLKYAALENKAGKFVVPTEESASKTLEAVTLPENLRAFITDPEGDESYPIVTYTWLLTAKKYSDPAKAKAIEAMIEYGLTEGQKNAAELGYVPLPANVVQKVATAADAISSDYKIAVGSADNTSAGAPQQGGNKQ</sequence>
<dbReference type="NCBIfam" id="TIGR00975">
    <property type="entry name" value="3a0107s03"/>
    <property type="match status" value="1"/>
</dbReference>
<proteinExistence type="inferred from homology"/>
<dbReference type="SUPFAM" id="SSF53850">
    <property type="entry name" value="Periplasmic binding protein-like II"/>
    <property type="match status" value="1"/>
</dbReference>
<dbReference type="GO" id="GO:0043190">
    <property type="term" value="C:ATP-binding cassette (ABC) transporter complex"/>
    <property type="evidence" value="ECO:0007669"/>
    <property type="project" value="InterPro"/>
</dbReference>
<dbReference type="RefSeq" id="WP_016866801.1">
    <property type="nucleotide sequence ID" value="NZ_CAWNVR010000100.1"/>
</dbReference>